<gene>
    <name evidence="1" type="ORF">DF188_10015</name>
</gene>
<accession>A0A2U2BY79</accession>
<sequence length="127" mass="14617">MKIIKYFSSLFFITLIFTGCITKISSINYENYTNPLIKDKNIEKLKFEDDKLDCEIIAYEKVPDSYYGNSSSGSFTTTNTSTGITYRGNYSNSDVGTVAFQNANNSKIRLKYFEQCMRDKGWKKLID</sequence>
<comment type="caution">
    <text evidence="1">The sequence shown here is derived from an EMBL/GenBank/DDBJ whole genome shotgun (WGS) entry which is preliminary data.</text>
</comment>
<dbReference type="RefSeq" id="WP_109158831.1">
    <property type="nucleotide sequence ID" value="NZ_JAUQUJ010000014.1"/>
</dbReference>
<dbReference type="PROSITE" id="PS51257">
    <property type="entry name" value="PROKAR_LIPOPROTEIN"/>
    <property type="match status" value="1"/>
</dbReference>
<proteinExistence type="predicted"/>
<reference evidence="1 2" key="1">
    <citation type="submission" date="2018-05" db="EMBL/GenBank/DDBJ databases">
        <title>Antimicrobial susceptibility testing and genomic analysis of Arcobacter skirrowii strains and one Arcobacter butzleri isolated from German poultry farms.</title>
        <authorList>
            <person name="Haenel I."/>
            <person name="Hotzel H."/>
            <person name="Tomaso H."/>
            <person name="Busch A."/>
        </authorList>
    </citation>
    <scope>NUCLEOTIDE SEQUENCE [LARGE SCALE GENOMIC DNA]</scope>
    <source>
        <strain evidence="2">v</strain>
    </source>
</reference>
<dbReference type="AlphaFoldDB" id="A0A2U2BY79"/>
<name>A0A2U2BY79_9BACT</name>
<protein>
    <recommendedName>
        <fullName evidence="3">Lipoprotein</fullName>
    </recommendedName>
</protein>
<evidence type="ECO:0000313" key="1">
    <source>
        <dbReference type="EMBL" id="PWE19159.1"/>
    </source>
</evidence>
<dbReference type="Proteomes" id="UP000245014">
    <property type="component" value="Unassembled WGS sequence"/>
</dbReference>
<evidence type="ECO:0008006" key="3">
    <source>
        <dbReference type="Google" id="ProtNLM"/>
    </source>
</evidence>
<organism evidence="1 2">
    <name type="scientific">Aliarcobacter skirrowii</name>
    <dbReference type="NCBI Taxonomy" id="28200"/>
    <lineage>
        <taxon>Bacteria</taxon>
        <taxon>Pseudomonadati</taxon>
        <taxon>Campylobacterota</taxon>
        <taxon>Epsilonproteobacteria</taxon>
        <taxon>Campylobacterales</taxon>
        <taxon>Arcobacteraceae</taxon>
        <taxon>Aliarcobacter</taxon>
    </lineage>
</organism>
<dbReference type="EMBL" id="QEYI01000028">
    <property type="protein sequence ID" value="PWE19159.1"/>
    <property type="molecule type" value="Genomic_DNA"/>
</dbReference>
<evidence type="ECO:0000313" key="2">
    <source>
        <dbReference type="Proteomes" id="UP000245014"/>
    </source>
</evidence>